<sequence>MTKASRILLLHPWVYRILVFAAALGSCLKLQAQGLQFNSNDSLMEKRTSYSVFKQENPQFNDELTIAFQLALWDNSHLGYVLNLADGKNNSYSLSYIYLNGTPYLNFNIDSKSNKITIPLSAARLSKRTWTAIKIKLDLLGDKATVWVNGKPYGASGFGFAGSISPAITFGKNSRYSDVPNMAIRNLEVGDAAQRYSFPLDEWEGQNVHSSNGDGIGFVENPVWLINESYFWKPLLSKSFNEVVGLNFNQQKQSMVLFGSNSVTQYNVRNDEESSNPYQNALPMPLLLGKSIINPKQNKLYAYEVNNARGRLSGMASLDLKDLNWEVKGNAALPSQRHHHNVFYDKDYHDLYLFGGYGSFRYYNDFFKFDTLKQVWQPVVFTGDHIDPRFFSACSAADANNNVYIFGGIGNQSGSQVVGGMHFYDLYRVNLTNHTIKKLWEIKPKEEAFVPANNIILSKDGKYFYVLCYPHERPKTSLKLYKYAIQDGSYEVVSGEIPVTSERIETDVNLFFNSDANEFYCTTQEFTSPVKSGIKIYSLAFPPVSYAAYLKSKQAKSTTTGLYSYVAGLAAVLLVAGVAFIYLKRKKAKPVQETADLTQDESALEIMGNKVNAVYLLGAFTVYDKNGKDITYLFSPKIKQLFILILLNSRDKNGVTSRRISTTLWADKDVAKTKNIRGVTLNHLRSILADLEGIELAYVNDTYSFTVSDAFFCDYFVVQASLNNGQGAAALEVPHFDLIARGGLLPAMPDVWLDDFKEEYEEALMPALQPVIKNTYDEGHFKKALEISRLILNIDPFSDAGINYKLKAIRRTRGIEHARRTYDDFIAEYKRSLGIDYPIPFDKICGK</sequence>
<evidence type="ECO:0000313" key="3">
    <source>
        <dbReference type="Proteomes" id="UP000321362"/>
    </source>
</evidence>
<dbReference type="GO" id="GO:0005975">
    <property type="term" value="P:carbohydrate metabolic process"/>
    <property type="evidence" value="ECO:0007669"/>
    <property type="project" value="UniProtKB-ARBA"/>
</dbReference>
<dbReference type="InterPro" id="IPR051677">
    <property type="entry name" value="AfsR-DnrI-RedD_regulator"/>
</dbReference>
<organism evidence="2 3">
    <name type="scientific">Mucilaginibacter ginsenosidivorax</name>
    <dbReference type="NCBI Taxonomy" id="862126"/>
    <lineage>
        <taxon>Bacteria</taxon>
        <taxon>Pseudomonadati</taxon>
        <taxon>Bacteroidota</taxon>
        <taxon>Sphingobacteriia</taxon>
        <taxon>Sphingobacteriales</taxon>
        <taxon>Sphingobacteriaceae</taxon>
        <taxon>Mucilaginibacter</taxon>
    </lineage>
</organism>
<reference evidence="2 3" key="1">
    <citation type="journal article" date="2013" name="J. Microbiol.">
        <title>Mucilaginibacter ginsenosidivorax sp. nov., with ginsenoside converting activity isolated from sediment.</title>
        <authorList>
            <person name="Kim J.K."/>
            <person name="Choi T.E."/>
            <person name="Liu Q.M."/>
            <person name="Park H.Y."/>
            <person name="Yi T.H."/>
            <person name="Yoon M.H."/>
            <person name="Kim S.C."/>
            <person name="Im W.T."/>
        </authorList>
    </citation>
    <scope>NUCLEOTIDE SEQUENCE [LARGE SCALE GENOMIC DNA]</scope>
    <source>
        <strain evidence="2 3">KHI28</strain>
    </source>
</reference>
<dbReference type="SUPFAM" id="SSF117281">
    <property type="entry name" value="Kelch motif"/>
    <property type="match status" value="1"/>
</dbReference>
<dbReference type="Gene3D" id="2.120.10.80">
    <property type="entry name" value="Kelch-type beta propeller"/>
    <property type="match status" value="1"/>
</dbReference>
<evidence type="ECO:0000313" key="2">
    <source>
        <dbReference type="EMBL" id="QEC76672.1"/>
    </source>
</evidence>
<keyword evidence="3" id="KW-1185">Reference proteome</keyword>
<accession>A0A5B8W1B7</accession>
<keyword evidence="1" id="KW-0812">Transmembrane</keyword>
<dbReference type="KEGG" id="mgk:FSB76_12185"/>
<dbReference type="AlphaFoldDB" id="A0A5B8W1B7"/>
<evidence type="ECO:0008006" key="4">
    <source>
        <dbReference type="Google" id="ProtNLM"/>
    </source>
</evidence>
<dbReference type="SUPFAM" id="SSF69304">
    <property type="entry name" value="Tricorn protease N-terminal domain"/>
    <property type="match status" value="1"/>
</dbReference>
<evidence type="ECO:0000256" key="1">
    <source>
        <dbReference type="SAM" id="Phobius"/>
    </source>
</evidence>
<keyword evidence="1" id="KW-1133">Transmembrane helix</keyword>
<dbReference type="EMBL" id="CP042437">
    <property type="protein sequence ID" value="QEC76672.1"/>
    <property type="molecule type" value="Genomic_DNA"/>
</dbReference>
<dbReference type="Gene3D" id="2.60.120.200">
    <property type="match status" value="1"/>
</dbReference>
<feature type="transmembrane region" description="Helical" evidence="1">
    <location>
        <begin position="562"/>
        <end position="583"/>
    </location>
</feature>
<name>A0A5B8W1B7_9SPHI</name>
<dbReference type="InterPro" id="IPR015915">
    <property type="entry name" value="Kelch-typ_b-propeller"/>
</dbReference>
<keyword evidence="1" id="KW-0472">Membrane</keyword>
<protein>
    <recommendedName>
        <fullName evidence="4">DNA-binding transcriptional activator</fullName>
    </recommendedName>
</protein>
<dbReference type="PANTHER" id="PTHR35807">
    <property type="entry name" value="TRANSCRIPTIONAL REGULATOR REDD-RELATED"/>
    <property type="match status" value="1"/>
</dbReference>
<dbReference type="PANTHER" id="PTHR35807:SF1">
    <property type="entry name" value="TRANSCRIPTIONAL REGULATOR REDD"/>
    <property type="match status" value="1"/>
</dbReference>
<proteinExistence type="predicted"/>
<dbReference type="InterPro" id="IPR013320">
    <property type="entry name" value="ConA-like_dom_sf"/>
</dbReference>
<dbReference type="OrthoDB" id="1110630at2"/>
<dbReference type="PROSITE" id="PS51257">
    <property type="entry name" value="PROKAR_LIPOPROTEIN"/>
    <property type="match status" value="1"/>
</dbReference>
<dbReference type="SUPFAM" id="SSF49899">
    <property type="entry name" value="Concanavalin A-like lectins/glucanases"/>
    <property type="match status" value="1"/>
</dbReference>
<dbReference type="GO" id="GO:0006355">
    <property type="term" value="P:regulation of DNA-templated transcription"/>
    <property type="evidence" value="ECO:0007669"/>
    <property type="project" value="TreeGrafter"/>
</dbReference>
<dbReference type="RefSeq" id="WP_147053842.1">
    <property type="nucleotide sequence ID" value="NZ_CP042437.1"/>
</dbReference>
<dbReference type="GO" id="GO:0003677">
    <property type="term" value="F:DNA binding"/>
    <property type="evidence" value="ECO:0007669"/>
    <property type="project" value="TreeGrafter"/>
</dbReference>
<dbReference type="Proteomes" id="UP000321362">
    <property type="component" value="Chromosome"/>
</dbReference>
<dbReference type="Pfam" id="PF24681">
    <property type="entry name" value="Kelch_KLHDC2_KLHL20_DRC7"/>
    <property type="match status" value="1"/>
</dbReference>
<gene>
    <name evidence="2" type="ORF">FSB76_12185</name>
</gene>
<dbReference type="GO" id="GO:0004553">
    <property type="term" value="F:hydrolase activity, hydrolyzing O-glycosyl compounds"/>
    <property type="evidence" value="ECO:0007669"/>
    <property type="project" value="UniProtKB-ARBA"/>
</dbReference>